<sequence length="216" mass="22780">MNYVASRAKGQHVVDEIVAAGGRAILVRADATVRSEAEAMVRGVEAELGPVDILVNNASIGFPIVPFAEYAWEDFQRKVEGEAKASFFTCQAVIPGMIQRRSGCIVNVSSTLSRFPGPGFVAHSCAKSGLDGFSRALALELGPHGIRVNVVAPGLTLTDATRDQPAQFHEAIAAHTPLRRLAEPEDIAGAVAFLCSPAARHVTGVYLPVCGGANMM</sequence>
<evidence type="ECO:0000313" key="3">
    <source>
        <dbReference type="EMBL" id="ACL66718.1"/>
    </source>
</evidence>
<dbReference type="Pfam" id="PF13561">
    <property type="entry name" value="adh_short_C2"/>
    <property type="match status" value="1"/>
</dbReference>
<evidence type="ECO:0000256" key="1">
    <source>
        <dbReference type="ARBA" id="ARBA00006484"/>
    </source>
</evidence>
<accession>B8JHK6</accession>
<dbReference type="EMBL" id="CP001359">
    <property type="protein sequence ID" value="ACL66718.1"/>
    <property type="molecule type" value="Genomic_DNA"/>
</dbReference>
<dbReference type="PRINTS" id="PR00080">
    <property type="entry name" value="SDRFAMILY"/>
</dbReference>
<evidence type="ECO:0000313" key="4">
    <source>
        <dbReference type="Proteomes" id="UP000007089"/>
    </source>
</evidence>
<keyword evidence="2" id="KW-0560">Oxidoreductase</keyword>
<dbReference type="InterPro" id="IPR002347">
    <property type="entry name" value="SDR_fam"/>
</dbReference>
<gene>
    <name evidence="3" type="ordered locus">A2cp1_3385</name>
</gene>
<evidence type="ECO:0000256" key="2">
    <source>
        <dbReference type="ARBA" id="ARBA00023002"/>
    </source>
</evidence>
<dbReference type="PRINTS" id="PR00081">
    <property type="entry name" value="GDHRDH"/>
</dbReference>
<dbReference type="PANTHER" id="PTHR43639:SF1">
    <property type="entry name" value="SHORT-CHAIN DEHYDROGENASE_REDUCTASE FAMILY PROTEIN"/>
    <property type="match status" value="1"/>
</dbReference>
<dbReference type="AlphaFoldDB" id="B8JHK6"/>
<dbReference type="FunFam" id="3.40.50.720:FF:000084">
    <property type="entry name" value="Short-chain dehydrogenase reductase"/>
    <property type="match status" value="1"/>
</dbReference>
<comment type="similarity">
    <text evidence="1">Belongs to the short-chain dehydrogenases/reductases (SDR) family.</text>
</comment>
<dbReference type="Proteomes" id="UP000007089">
    <property type="component" value="Chromosome"/>
</dbReference>
<keyword evidence="4" id="KW-1185">Reference proteome</keyword>
<dbReference type="KEGG" id="acp:A2cp1_3385"/>
<proteinExistence type="inferred from homology"/>
<dbReference type="GO" id="GO:0016491">
    <property type="term" value="F:oxidoreductase activity"/>
    <property type="evidence" value="ECO:0007669"/>
    <property type="project" value="UniProtKB-KW"/>
</dbReference>
<organism evidence="3 4">
    <name type="scientific">Anaeromyxobacter dehalogenans (strain ATCC BAA-258 / DSM 21875 / 2CP-1)</name>
    <dbReference type="NCBI Taxonomy" id="455488"/>
    <lineage>
        <taxon>Bacteria</taxon>
        <taxon>Pseudomonadati</taxon>
        <taxon>Myxococcota</taxon>
        <taxon>Myxococcia</taxon>
        <taxon>Myxococcales</taxon>
        <taxon>Cystobacterineae</taxon>
        <taxon>Anaeromyxobacteraceae</taxon>
        <taxon>Anaeromyxobacter</taxon>
    </lineage>
</organism>
<name>B8JHK6_ANAD2</name>
<dbReference type="PANTHER" id="PTHR43639">
    <property type="entry name" value="OXIDOREDUCTASE, SHORT-CHAIN DEHYDROGENASE/REDUCTASE FAMILY (AFU_ORTHOLOGUE AFUA_5G02870)"/>
    <property type="match status" value="1"/>
</dbReference>
<dbReference type="InterPro" id="IPR036291">
    <property type="entry name" value="NAD(P)-bd_dom_sf"/>
</dbReference>
<dbReference type="Gene3D" id="3.40.50.720">
    <property type="entry name" value="NAD(P)-binding Rossmann-like Domain"/>
    <property type="match status" value="1"/>
</dbReference>
<reference evidence="3" key="1">
    <citation type="submission" date="2009-01" db="EMBL/GenBank/DDBJ databases">
        <title>Complete sequence of Anaeromyxobacter dehalogenans 2CP-1.</title>
        <authorList>
            <consortium name="US DOE Joint Genome Institute"/>
            <person name="Lucas S."/>
            <person name="Copeland A."/>
            <person name="Lapidus A."/>
            <person name="Glavina del Rio T."/>
            <person name="Dalin E."/>
            <person name="Tice H."/>
            <person name="Bruce D."/>
            <person name="Goodwin L."/>
            <person name="Pitluck S."/>
            <person name="Saunders E."/>
            <person name="Brettin T."/>
            <person name="Detter J.C."/>
            <person name="Han C."/>
            <person name="Larimer F."/>
            <person name="Land M."/>
            <person name="Hauser L."/>
            <person name="Kyrpides N."/>
            <person name="Ovchinnikova G."/>
            <person name="Beliaev A.S."/>
            <person name="Richardson P."/>
        </authorList>
    </citation>
    <scope>NUCLEOTIDE SEQUENCE</scope>
    <source>
        <strain evidence="3">2CP-1</strain>
    </source>
</reference>
<dbReference type="SUPFAM" id="SSF51735">
    <property type="entry name" value="NAD(P)-binding Rossmann-fold domains"/>
    <property type="match status" value="1"/>
</dbReference>
<dbReference type="HOGENOM" id="CLU_010194_1_3_7"/>
<protein>
    <submittedName>
        <fullName evidence="3">Short-chain dehydrogenase/reductase SDR</fullName>
    </submittedName>
</protein>